<evidence type="ECO:0000313" key="1">
    <source>
        <dbReference type="EMBL" id="QBK85184.1"/>
    </source>
</evidence>
<accession>A0A481YRV8</accession>
<sequence>MCYFGTNRFGKNCSRGDNYATEYRCDICVDVTIECKTEDCEFLSYKGLYEGYCYQCIEDNEINTKFETEESNIEIPKDVLQIILEYCDFEVQVCLKFLCKYTIENLSIPKVSLPYNEREDHILSNKMMKKTRSLHTTYELYHGAFEVYKFEDETTIFYGVEELRTMSILDDDLFERMPNLKRGFVLYLALEKEENILRYEKIRNELKHEHCDSECEFCLSVIKQAENENIELLVDLV</sequence>
<dbReference type="EMBL" id="MK500306">
    <property type="protein sequence ID" value="QBK85184.1"/>
    <property type="molecule type" value="Genomic_DNA"/>
</dbReference>
<protein>
    <submittedName>
        <fullName evidence="1">Uncharacterized protein</fullName>
    </submittedName>
</protein>
<proteinExistence type="predicted"/>
<name>A0A481YRV8_9VIRU</name>
<gene>
    <name evidence="1" type="ORF">LCDPAC02_03830</name>
</gene>
<organism evidence="1">
    <name type="scientific">Pithovirus LCDPAC02</name>
    <dbReference type="NCBI Taxonomy" id="2506601"/>
    <lineage>
        <taxon>Viruses</taxon>
        <taxon>Pithoviruses</taxon>
    </lineage>
</organism>
<reference evidence="1" key="1">
    <citation type="journal article" date="2019" name="MBio">
        <title>Virus Genomes from Deep Sea Sediments Expand the Ocean Megavirome and Support Independent Origins of Viral Gigantism.</title>
        <authorList>
            <person name="Backstrom D."/>
            <person name="Yutin N."/>
            <person name="Jorgensen S.L."/>
            <person name="Dharamshi J."/>
            <person name="Homa F."/>
            <person name="Zaremba-Niedwiedzka K."/>
            <person name="Spang A."/>
            <person name="Wolf Y.I."/>
            <person name="Koonin E.V."/>
            <person name="Ettema T.J."/>
        </authorList>
    </citation>
    <scope>NUCLEOTIDE SEQUENCE</scope>
</reference>